<evidence type="ECO:0000313" key="3">
    <source>
        <dbReference type="Proteomes" id="UP000225277"/>
    </source>
</evidence>
<sequence length="322" mass="37321">MSSSPGGCTYWLCKPATCGHPCIFNTPFIPDEEQESEADPEAQYSDDDEMPDVWNQMINDPDPIRHGDDYEPPLPIILDEIEGCNQVINTLELRDMILKYLSPANIYELKRVNGSWRTAIEARNFKKALYRKPDLRDVEIPPVPELFAVPETPRFYNDAVFQLGDTGTWELPLFFLYDPLLMEEDHALYTSYITQPPSTSVTFRIVVEWASFDPRGNREWVQEAKSEFEISNARGVRVGNLVKRCMRFADRWVMPIGAVREVDVDRSRILVDDSVVPDDAVVPEWILGWRQRSRNAFEGRHQFDDGDDEIYDEEEDDDRMEE</sequence>
<evidence type="ECO:0000313" key="2">
    <source>
        <dbReference type="EMBL" id="CZT23035.1"/>
    </source>
</evidence>
<feature type="region of interest" description="Disordered" evidence="1">
    <location>
        <begin position="300"/>
        <end position="322"/>
    </location>
</feature>
<dbReference type="RefSeq" id="XP_023629759.1">
    <property type="nucleotide sequence ID" value="XM_023773991.1"/>
</dbReference>
<dbReference type="AlphaFoldDB" id="A0A2D3VBI9"/>
<proteinExistence type="predicted"/>
<feature type="compositionally biased region" description="Acidic residues" evidence="1">
    <location>
        <begin position="305"/>
        <end position="322"/>
    </location>
</feature>
<dbReference type="GeneID" id="35603827"/>
<reference evidence="2 3" key="1">
    <citation type="submission" date="2016-03" db="EMBL/GenBank/DDBJ databases">
        <authorList>
            <person name="Ploux O."/>
        </authorList>
    </citation>
    <scope>NUCLEOTIDE SEQUENCE [LARGE SCALE GENOMIC DNA]</scope>
    <source>
        <strain evidence="2 3">URUG2</strain>
    </source>
</reference>
<evidence type="ECO:0000256" key="1">
    <source>
        <dbReference type="SAM" id="MobiDB-lite"/>
    </source>
</evidence>
<accession>A0A2D3VBI9</accession>
<name>A0A2D3VBI9_9PEZI</name>
<dbReference type="Proteomes" id="UP000225277">
    <property type="component" value="Unassembled WGS sequence"/>
</dbReference>
<organism evidence="2 3">
    <name type="scientific">Ramularia collo-cygni</name>
    <dbReference type="NCBI Taxonomy" id="112498"/>
    <lineage>
        <taxon>Eukaryota</taxon>
        <taxon>Fungi</taxon>
        <taxon>Dikarya</taxon>
        <taxon>Ascomycota</taxon>
        <taxon>Pezizomycotina</taxon>
        <taxon>Dothideomycetes</taxon>
        <taxon>Dothideomycetidae</taxon>
        <taxon>Mycosphaerellales</taxon>
        <taxon>Mycosphaerellaceae</taxon>
        <taxon>Ramularia</taxon>
    </lineage>
</organism>
<evidence type="ECO:0008006" key="4">
    <source>
        <dbReference type="Google" id="ProtNLM"/>
    </source>
</evidence>
<gene>
    <name evidence="2" type="ORF">RCC_08745</name>
</gene>
<dbReference type="EMBL" id="FJUY01000015">
    <property type="protein sequence ID" value="CZT23035.1"/>
    <property type="molecule type" value="Genomic_DNA"/>
</dbReference>
<protein>
    <recommendedName>
        <fullName evidence="4">F-box domain-containing protein</fullName>
    </recommendedName>
</protein>
<keyword evidence="3" id="KW-1185">Reference proteome</keyword>